<protein>
    <recommendedName>
        <fullName evidence="3">CAAX prenyl protease 2/Lysostaphin resistance protein A-like domain-containing protein</fullName>
    </recommendedName>
</protein>
<sequence length="214" mass="24697">MNVQLKNYKNLPLVVLLIIGFSWSLARPVVGEDLGTFLTGFLITLLLFGSAGLKNLFKKMHAPIWFPFFVFVMMKLFDGFYMMIVSAATGNHHLFEHVSTHNFAHLHRLPEKLWWAGQFLFSAINEELLMIPIVLTMYILLKRTATGWYMASFLSSIFFAYLHYTVYAMNVWLVIGLIINRLVLNEPFRLTNSLRTPMCVHFLNDAVGILGWML</sequence>
<proteinExistence type="inferred from homology"/>
<feature type="transmembrane region" description="Helical" evidence="2">
    <location>
        <begin position="64"/>
        <end position="84"/>
    </location>
</feature>
<keyword evidence="2" id="KW-0472">Membrane</keyword>
<gene>
    <name evidence="4" type="ORF">R54839_PPFHFPJH_00754</name>
</gene>
<accession>A0ABN9YUY4</accession>
<feature type="transmembrane region" description="Helical" evidence="2">
    <location>
        <begin position="119"/>
        <end position="141"/>
    </location>
</feature>
<evidence type="ECO:0000313" key="5">
    <source>
        <dbReference type="Proteomes" id="UP001314261"/>
    </source>
</evidence>
<dbReference type="InterPro" id="IPR003675">
    <property type="entry name" value="Rce1/LyrA-like_dom"/>
</dbReference>
<organism evidence="4 5">
    <name type="scientific">Fructobacillus fructosus</name>
    <dbReference type="NCBI Taxonomy" id="1631"/>
    <lineage>
        <taxon>Bacteria</taxon>
        <taxon>Bacillati</taxon>
        <taxon>Bacillota</taxon>
        <taxon>Bacilli</taxon>
        <taxon>Lactobacillales</taxon>
        <taxon>Lactobacillaceae</taxon>
        <taxon>Fructobacillus</taxon>
    </lineage>
</organism>
<keyword evidence="5" id="KW-1185">Reference proteome</keyword>
<feature type="transmembrane region" description="Helical" evidence="2">
    <location>
        <begin position="153"/>
        <end position="179"/>
    </location>
</feature>
<comment type="caution">
    <text evidence="4">The sequence shown here is derived from an EMBL/GenBank/DDBJ whole genome shotgun (WGS) entry which is preliminary data.</text>
</comment>
<comment type="similarity">
    <text evidence="1">Belongs to the UPF0177 family.</text>
</comment>
<dbReference type="Pfam" id="PF02517">
    <property type="entry name" value="Rce1-like"/>
    <property type="match status" value="1"/>
</dbReference>
<reference evidence="4 5" key="1">
    <citation type="submission" date="2023-10" db="EMBL/GenBank/DDBJ databases">
        <authorList>
            <person name="Botero Cardona J."/>
        </authorList>
    </citation>
    <scope>NUCLEOTIDE SEQUENCE [LARGE SCALE GENOMIC DNA]</scope>
    <source>
        <strain evidence="4 5">R-54839</strain>
    </source>
</reference>
<evidence type="ECO:0000256" key="2">
    <source>
        <dbReference type="SAM" id="Phobius"/>
    </source>
</evidence>
<dbReference type="Proteomes" id="UP001314261">
    <property type="component" value="Unassembled WGS sequence"/>
</dbReference>
<evidence type="ECO:0000259" key="3">
    <source>
        <dbReference type="Pfam" id="PF02517"/>
    </source>
</evidence>
<dbReference type="RefSeq" id="WP_338346112.1">
    <property type="nucleotide sequence ID" value="NZ_CAUZLR010000004.1"/>
</dbReference>
<keyword evidence="2" id="KW-1133">Transmembrane helix</keyword>
<keyword evidence="2" id="KW-0812">Transmembrane</keyword>
<dbReference type="EMBL" id="CAUZLR010000004">
    <property type="protein sequence ID" value="CAK1237899.1"/>
    <property type="molecule type" value="Genomic_DNA"/>
</dbReference>
<feature type="transmembrane region" description="Helical" evidence="2">
    <location>
        <begin position="36"/>
        <end position="57"/>
    </location>
</feature>
<evidence type="ECO:0000313" key="4">
    <source>
        <dbReference type="EMBL" id="CAK1237899.1"/>
    </source>
</evidence>
<feature type="domain" description="CAAX prenyl protease 2/Lysostaphin resistance protein A-like" evidence="3">
    <location>
        <begin position="113"/>
        <end position="207"/>
    </location>
</feature>
<evidence type="ECO:0000256" key="1">
    <source>
        <dbReference type="ARBA" id="ARBA00009067"/>
    </source>
</evidence>
<name>A0ABN9YUY4_9LACO</name>